<dbReference type="InParanoid" id="A0A0C2X4X3"/>
<dbReference type="AlphaFoldDB" id="A0A0C2X4X3"/>
<dbReference type="OrthoDB" id="3038495at2759"/>
<gene>
    <name evidence="1" type="ORF">M378DRAFT_649162</name>
</gene>
<sequence length="78" mass="8769">MRVVVTSNEGRRGGKSFTKAIVDVALKECPLVGRKNVPNYCLPEIVSSEDFYSYSTWHVRPPPPNLHLLTHPPILSRP</sequence>
<dbReference type="HOGENOM" id="CLU_2621523_0_0_1"/>
<proteinExistence type="predicted"/>
<keyword evidence="2" id="KW-1185">Reference proteome</keyword>
<accession>A0A0C2X4X3</accession>
<dbReference type="Proteomes" id="UP000054549">
    <property type="component" value="Unassembled WGS sequence"/>
</dbReference>
<evidence type="ECO:0000313" key="2">
    <source>
        <dbReference type="Proteomes" id="UP000054549"/>
    </source>
</evidence>
<organism evidence="1 2">
    <name type="scientific">Amanita muscaria (strain Koide BX008)</name>
    <dbReference type="NCBI Taxonomy" id="946122"/>
    <lineage>
        <taxon>Eukaryota</taxon>
        <taxon>Fungi</taxon>
        <taxon>Dikarya</taxon>
        <taxon>Basidiomycota</taxon>
        <taxon>Agaricomycotina</taxon>
        <taxon>Agaricomycetes</taxon>
        <taxon>Agaricomycetidae</taxon>
        <taxon>Agaricales</taxon>
        <taxon>Pluteineae</taxon>
        <taxon>Amanitaceae</taxon>
        <taxon>Amanita</taxon>
    </lineage>
</organism>
<reference evidence="1 2" key="1">
    <citation type="submission" date="2014-04" db="EMBL/GenBank/DDBJ databases">
        <title>Evolutionary Origins and Diversification of the Mycorrhizal Mutualists.</title>
        <authorList>
            <consortium name="DOE Joint Genome Institute"/>
            <consortium name="Mycorrhizal Genomics Consortium"/>
            <person name="Kohler A."/>
            <person name="Kuo A."/>
            <person name="Nagy L.G."/>
            <person name="Floudas D."/>
            <person name="Copeland A."/>
            <person name="Barry K.W."/>
            <person name="Cichocki N."/>
            <person name="Veneault-Fourrey C."/>
            <person name="LaButti K."/>
            <person name="Lindquist E.A."/>
            <person name="Lipzen A."/>
            <person name="Lundell T."/>
            <person name="Morin E."/>
            <person name="Murat C."/>
            <person name="Riley R."/>
            <person name="Ohm R."/>
            <person name="Sun H."/>
            <person name="Tunlid A."/>
            <person name="Henrissat B."/>
            <person name="Grigoriev I.V."/>
            <person name="Hibbett D.S."/>
            <person name="Martin F."/>
        </authorList>
    </citation>
    <scope>NUCLEOTIDE SEQUENCE [LARGE SCALE GENOMIC DNA]</scope>
    <source>
        <strain evidence="1 2">Koide BX008</strain>
    </source>
</reference>
<dbReference type="EMBL" id="KN818255">
    <property type="protein sequence ID" value="KIL63773.1"/>
    <property type="molecule type" value="Genomic_DNA"/>
</dbReference>
<evidence type="ECO:0000313" key="1">
    <source>
        <dbReference type="EMBL" id="KIL63773.1"/>
    </source>
</evidence>
<name>A0A0C2X4X3_AMAMK</name>
<protein>
    <submittedName>
        <fullName evidence="1">Uncharacterized protein</fullName>
    </submittedName>
</protein>